<dbReference type="PANTHER" id="PTHR34849:SF3">
    <property type="entry name" value="SSR2962 PROTEIN"/>
    <property type="match status" value="1"/>
</dbReference>
<dbReference type="Pfam" id="PF04255">
    <property type="entry name" value="DUF433"/>
    <property type="match status" value="1"/>
</dbReference>
<dbReference type="OrthoDB" id="327928at2157"/>
<dbReference type="InterPro" id="IPR036388">
    <property type="entry name" value="WH-like_DNA-bd_sf"/>
</dbReference>
<sequence>MTIPVVSTPNVLGGKPRAEGTRVGVHQVGSLVHEHGRSRAAVTEEFGLTADEVDAAIEYYESNPDETEAIAAEANATRDRLTDVSRAP</sequence>
<gene>
    <name evidence="1" type="ORF">SAMN04487937_2201</name>
</gene>
<evidence type="ECO:0000313" key="1">
    <source>
        <dbReference type="EMBL" id="SFR47400.1"/>
    </source>
</evidence>
<dbReference type="RefSeq" id="WP_092921914.1">
    <property type="nucleotide sequence ID" value="NZ_FOYN01000003.1"/>
</dbReference>
<dbReference type="InterPro" id="IPR007367">
    <property type="entry name" value="DUF433"/>
</dbReference>
<dbReference type="EMBL" id="FOYN01000003">
    <property type="protein sequence ID" value="SFR47400.1"/>
    <property type="molecule type" value="Genomic_DNA"/>
</dbReference>
<dbReference type="AlphaFoldDB" id="A0A1I6GZ22"/>
<dbReference type="PANTHER" id="PTHR34849">
    <property type="entry name" value="SSL5025 PROTEIN"/>
    <property type="match status" value="1"/>
</dbReference>
<dbReference type="STRING" id="35743.SAMN04487937_2201"/>
<name>A0A1I6GZ22_HALSD</name>
<organism evidence="1 2">
    <name type="scientific">Halorubrum sodomense</name>
    <dbReference type="NCBI Taxonomy" id="35743"/>
    <lineage>
        <taxon>Archaea</taxon>
        <taxon>Methanobacteriati</taxon>
        <taxon>Methanobacteriota</taxon>
        <taxon>Stenosarchaea group</taxon>
        <taxon>Halobacteria</taxon>
        <taxon>Halobacteriales</taxon>
        <taxon>Haloferacaceae</taxon>
        <taxon>Halorubrum</taxon>
    </lineage>
</organism>
<accession>A0A1I6GZ22</accession>
<proteinExistence type="predicted"/>
<dbReference type="InterPro" id="IPR009057">
    <property type="entry name" value="Homeodomain-like_sf"/>
</dbReference>
<keyword evidence="2" id="KW-1185">Reference proteome</keyword>
<evidence type="ECO:0000313" key="2">
    <source>
        <dbReference type="Proteomes" id="UP000198932"/>
    </source>
</evidence>
<protein>
    <submittedName>
        <fullName evidence="1">Uncharacterized conserved protein, DUF433 family</fullName>
    </submittedName>
</protein>
<dbReference type="SUPFAM" id="SSF46689">
    <property type="entry name" value="Homeodomain-like"/>
    <property type="match status" value="1"/>
</dbReference>
<dbReference type="Proteomes" id="UP000198932">
    <property type="component" value="Unassembled WGS sequence"/>
</dbReference>
<dbReference type="Gene3D" id="1.10.10.10">
    <property type="entry name" value="Winged helix-like DNA-binding domain superfamily/Winged helix DNA-binding domain"/>
    <property type="match status" value="1"/>
</dbReference>
<reference evidence="2" key="1">
    <citation type="submission" date="2016-10" db="EMBL/GenBank/DDBJ databases">
        <authorList>
            <person name="Varghese N."/>
            <person name="Submissions S."/>
        </authorList>
    </citation>
    <scope>NUCLEOTIDE SEQUENCE [LARGE SCALE GENOMIC DNA]</scope>
    <source>
        <strain evidence="2">RD 26</strain>
    </source>
</reference>